<dbReference type="GO" id="GO:0006099">
    <property type="term" value="P:tricarboxylic acid cycle"/>
    <property type="evidence" value="ECO:0007669"/>
    <property type="project" value="UniProtKB-UniRule"/>
</dbReference>
<evidence type="ECO:0000256" key="5">
    <source>
        <dbReference type="ARBA" id="ARBA00022741"/>
    </source>
</evidence>
<comment type="caution">
    <text evidence="7">Lacks conserved residue(s) required for the propagation of feature annotation.</text>
</comment>
<dbReference type="RefSeq" id="WP_024269120.1">
    <property type="nucleotide sequence ID" value="NC_023035.1"/>
</dbReference>
<feature type="binding site" evidence="7">
    <location>
        <position position="45"/>
    </location>
    <ligand>
        <name>ATP</name>
        <dbReference type="ChEBI" id="CHEBI:30616"/>
    </ligand>
</feature>
<keyword evidence="4 7" id="KW-0479">Metal-binding</keyword>
<keyword evidence="7 8" id="KW-0067">ATP-binding</keyword>
<dbReference type="Gene3D" id="3.40.50.261">
    <property type="entry name" value="Succinyl-CoA synthetase domains"/>
    <property type="match status" value="1"/>
</dbReference>
<feature type="binding site" evidence="7">
    <location>
        <begin position="313"/>
        <end position="315"/>
    </location>
    <ligand>
        <name>substrate</name>
        <note>ligand shared with subunit alpha</note>
    </ligand>
</feature>
<reference evidence="10 11" key="1">
    <citation type="journal article" date="2015" name="Stand. Genomic Sci.">
        <title>Complete genome sequence and description of Salinispira pacifica gen. nov., sp. nov., a novel spirochaete isolated form a hypersaline microbial mat.</title>
        <authorList>
            <person name="Ben Hania W."/>
            <person name="Joseph M."/>
            <person name="Schumann P."/>
            <person name="Bunk B."/>
            <person name="Fiebig A."/>
            <person name="Sproer C."/>
            <person name="Klenk H.P."/>
            <person name="Fardeau M.L."/>
            <person name="Spring S."/>
        </authorList>
    </citation>
    <scope>NUCLEOTIDE SEQUENCE [LARGE SCALE GENOMIC DNA]</scope>
    <source>
        <strain evidence="10 11">L21-RPul-D2</strain>
    </source>
</reference>
<evidence type="ECO:0000256" key="8">
    <source>
        <dbReference type="PROSITE-ProRule" id="PRU00409"/>
    </source>
</evidence>
<dbReference type="InterPro" id="IPR016102">
    <property type="entry name" value="Succinyl-CoA_synth-like"/>
</dbReference>
<dbReference type="PIRSF" id="PIRSF001554">
    <property type="entry name" value="SucCS_beta"/>
    <property type="match status" value="1"/>
</dbReference>
<name>V5WKE3_9SPIO</name>
<feature type="binding site" evidence="7">
    <location>
        <position position="256"/>
    </location>
    <ligand>
        <name>substrate</name>
        <note>ligand shared with subunit alpha</note>
    </ligand>
</feature>
<dbReference type="InterPro" id="IPR005809">
    <property type="entry name" value="Succ_CoA_ligase-like_bsu"/>
</dbReference>
<dbReference type="SUPFAM" id="SSF56059">
    <property type="entry name" value="Glutathione synthetase ATP-binding domain-like"/>
    <property type="match status" value="1"/>
</dbReference>
<proteinExistence type="inferred from homology"/>
<dbReference type="KEGG" id="slr:L21SP2_2875"/>
<dbReference type="InterPro" id="IPR017866">
    <property type="entry name" value="Succ-CoA_synthase_bsu_CS"/>
</dbReference>
<gene>
    <name evidence="7" type="primary">sucC</name>
    <name evidence="10" type="ORF">L21SP2_2875</name>
</gene>
<keyword evidence="3 7" id="KW-0436">Ligase</keyword>
<dbReference type="UniPathway" id="UPA00223">
    <property type="reaction ID" value="UER00999"/>
</dbReference>
<dbReference type="InterPro" id="IPR005811">
    <property type="entry name" value="SUCC_ACL_C"/>
</dbReference>
<dbReference type="PATRIC" id="fig|1307761.3.peg.2865"/>
<dbReference type="STRING" id="1307761.L21SP2_2875"/>
<evidence type="ECO:0000256" key="4">
    <source>
        <dbReference type="ARBA" id="ARBA00022723"/>
    </source>
</evidence>
<keyword evidence="5 7" id="KW-0547">Nucleotide-binding</keyword>
<dbReference type="FunFam" id="3.40.50.261:FF:000001">
    <property type="entry name" value="Succinate--CoA ligase [ADP-forming] subunit beta"/>
    <property type="match status" value="1"/>
</dbReference>
<comment type="pathway">
    <text evidence="7">Carbohydrate metabolism; tricarboxylic acid cycle; succinate from succinyl-CoA (ligase route): step 1/1.</text>
</comment>
<dbReference type="Pfam" id="PF08442">
    <property type="entry name" value="ATP-grasp_2"/>
    <property type="match status" value="1"/>
</dbReference>
<comment type="cofactor">
    <cofactor evidence="7">
        <name>Mg(2+)</name>
        <dbReference type="ChEBI" id="CHEBI:18420"/>
    </cofactor>
    <text evidence="7">Binds 1 Mg(2+) ion per subunit.</text>
</comment>
<dbReference type="AlphaFoldDB" id="V5WKE3"/>
<dbReference type="GO" id="GO:0004776">
    <property type="term" value="F:succinate-CoA ligase (GDP-forming) activity"/>
    <property type="evidence" value="ECO:0007669"/>
    <property type="project" value="RHEA"/>
</dbReference>
<keyword evidence="6 7" id="KW-0460">Magnesium</keyword>
<dbReference type="PANTHER" id="PTHR11815:SF10">
    <property type="entry name" value="SUCCINATE--COA LIGASE [GDP-FORMING] SUBUNIT BETA, MITOCHONDRIAL"/>
    <property type="match status" value="1"/>
</dbReference>
<dbReference type="GO" id="GO:0005829">
    <property type="term" value="C:cytosol"/>
    <property type="evidence" value="ECO:0007669"/>
    <property type="project" value="TreeGrafter"/>
</dbReference>
<dbReference type="InterPro" id="IPR011761">
    <property type="entry name" value="ATP-grasp"/>
</dbReference>
<comment type="similarity">
    <text evidence="1 7">Belongs to the succinate/malate CoA ligase beta subunit family.</text>
</comment>
<feature type="binding site" evidence="7">
    <location>
        <position position="191"/>
    </location>
    <ligand>
        <name>Mg(2+)</name>
        <dbReference type="ChEBI" id="CHEBI:18420"/>
    </ligand>
</feature>
<dbReference type="PANTHER" id="PTHR11815">
    <property type="entry name" value="SUCCINYL-COA SYNTHETASE BETA CHAIN"/>
    <property type="match status" value="1"/>
</dbReference>
<dbReference type="HOGENOM" id="CLU_037430_0_2_12"/>
<accession>V5WKE3</accession>
<evidence type="ECO:0000313" key="10">
    <source>
        <dbReference type="EMBL" id="AHC16223.1"/>
    </source>
</evidence>
<dbReference type="GO" id="GO:0000287">
    <property type="term" value="F:magnesium ion binding"/>
    <property type="evidence" value="ECO:0007669"/>
    <property type="project" value="UniProtKB-UniRule"/>
</dbReference>
<comment type="catalytic activity">
    <reaction evidence="7">
        <text>GTP + succinate + CoA = succinyl-CoA + GDP + phosphate</text>
        <dbReference type="Rhea" id="RHEA:22120"/>
        <dbReference type="ChEBI" id="CHEBI:30031"/>
        <dbReference type="ChEBI" id="CHEBI:37565"/>
        <dbReference type="ChEBI" id="CHEBI:43474"/>
        <dbReference type="ChEBI" id="CHEBI:57287"/>
        <dbReference type="ChEBI" id="CHEBI:57292"/>
        <dbReference type="ChEBI" id="CHEBI:58189"/>
    </reaction>
</comment>
<dbReference type="GO" id="GO:0005524">
    <property type="term" value="F:ATP binding"/>
    <property type="evidence" value="ECO:0007669"/>
    <property type="project" value="UniProtKB-UniRule"/>
</dbReference>
<keyword evidence="11" id="KW-1185">Reference proteome</keyword>
<dbReference type="NCBIfam" id="NF001913">
    <property type="entry name" value="PRK00696.1"/>
    <property type="match status" value="1"/>
</dbReference>
<dbReference type="eggNOG" id="COG0045">
    <property type="taxonomic scope" value="Bacteria"/>
</dbReference>
<dbReference type="SUPFAM" id="SSF52210">
    <property type="entry name" value="Succinyl-CoA synthetase domains"/>
    <property type="match status" value="1"/>
</dbReference>
<dbReference type="NCBIfam" id="TIGR01016">
    <property type="entry name" value="sucCoAbeta"/>
    <property type="match status" value="1"/>
</dbReference>
<feature type="binding site" evidence="7">
    <location>
        <position position="94"/>
    </location>
    <ligand>
        <name>ATP</name>
        <dbReference type="ChEBI" id="CHEBI:30616"/>
    </ligand>
</feature>
<dbReference type="FunFam" id="3.30.470.20:FF:000002">
    <property type="entry name" value="Succinate--CoA ligase [ADP-forming] subunit beta"/>
    <property type="match status" value="1"/>
</dbReference>
<dbReference type="Proteomes" id="UP000018680">
    <property type="component" value="Chromosome"/>
</dbReference>
<organism evidence="10 11">
    <name type="scientific">Salinispira pacifica</name>
    <dbReference type="NCBI Taxonomy" id="1307761"/>
    <lineage>
        <taxon>Bacteria</taxon>
        <taxon>Pseudomonadati</taxon>
        <taxon>Spirochaetota</taxon>
        <taxon>Spirochaetia</taxon>
        <taxon>Spirochaetales</taxon>
        <taxon>Spirochaetaceae</taxon>
        <taxon>Salinispira</taxon>
    </lineage>
</organism>
<dbReference type="EC" id="6.2.1.5" evidence="7"/>
<feature type="binding site" evidence="7">
    <location>
        <position position="205"/>
    </location>
    <ligand>
        <name>Mg(2+)</name>
        <dbReference type="ChEBI" id="CHEBI:18420"/>
    </ligand>
</feature>
<feature type="binding site" evidence="7">
    <location>
        <position position="99"/>
    </location>
    <ligand>
        <name>ATP</name>
        <dbReference type="ChEBI" id="CHEBI:30616"/>
    </ligand>
</feature>
<evidence type="ECO:0000256" key="6">
    <source>
        <dbReference type="ARBA" id="ARBA00022842"/>
    </source>
</evidence>
<evidence type="ECO:0000256" key="3">
    <source>
        <dbReference type="ARBA" id="ARBA00022598"/>
    </source>
</evidence>
<feature type="domain" description="ATP-grasp" evidence="9">
    <location>
        <begin position="9"/>
        <end position="219"/>
    </location>
</feature>
<comment type="catalytic activity">
    <reaction evidence="7">
        <text>succinate + ATP + CoA = succinyl-CoA + ADP + phosphate</text>
        <dbReference type="Rhea" id="RHEA:17661"/>
        <dbReference type="ChEBI" id="CHEBI:30031"/>
        <dbReference type="ChEBI" id="CHEBI:30616"/>
        <dbReference type="ChEBI" id="CHEBI:43474"/>
        <dbReference type="ChEBI" id="CHEBI:57287"/>
        <dbReference type="ChEBI" id="CHEBI:57292"/>
        <dbReference type="ChEBI" id="CHEBI:456216"/>
        <dbReference type="EC" id="6.2.1.5"/>
    </reaction>
</comment>
<dbReference type="Gene3D" id="3.30.1490.20">
    <property type="entry name" value="ATP-grasp fold, A domain"/>
    <property type="match status" value="1"/>
</dbReference>
<protein>
    <recommendedName>
        <fullName evidence="7">Succinate--CoA ligase [ADP-forming] subunit beta</fullName>
        <ecNumber evidence="7">6.2.1.5</ecNumber>
    </recommendedName>
    <alternativeName>
        <fullName evidence="7">Succinyl-CoA synthetase subunit beta</fullName>
        <shortName evidence="7">SCS-beta</shortName>
    </alternativeName>
</protein>
<feature type="binding site" evidence="7">
    <location>
        <begin position="52"/>
        <end position="54"/>
    </location>
    <ligand>
        <name>ATP</name>
        <dbReference type="ChEBI" id="CHEBI:30616"/>
    </ligand>
</feature>
<evidence type="ECO:0000313" key="11">
    <source>
        <dbReference type="Proteomes" id="UP000018680"/>
    </source>
</evidence>
<dbReference type="OrthoDB" id="9802602at2"/>
<dbReference type="Pfam" id="PF00549">
    <property type="entry name" value="Ligase_CoA"/>
    <property type="match status" value="1"/>
</dbReference>
<comment type="function">
    <text evidence="7">Succinyl-CoA synthetase functions in the citric acid cycle (TCA), coupling the hydrolysis of succinyl-CoA to the synthesis of either ATP or GTP and thus represents the only step of substrate-level phosphorylation in the TCA. The beta subunit provides nucleotide specificity of the enzyme and binds the substrate succinate, while the binding sites for coenzyme A and phosphate are found in the alpha subunit.</text>
</comment>
<dbReference type="HAMAP" id="MF_00558">
    <property type="entry name" value="Succ_CoA_beta"/>
    <property type="match status" value="1"/>
</dbReference>
<evidence type="ECO:0000256" key="2">
    <source>
        <dbReference type="ARBA" id="ARBA00022532"/>
    </source>
</evidence>
<keyword evidence="2 7" id="KW-0816">Tricarboxylic acid cycle</keyword>
<comment type="subunit">
    <text evidence="7">Heterotetramer of two alpha and two beta subunits.</text>
</comment>
<evidence type="ECO:0000256" key="7">
    <source>
        <dbReference type="HAMAP-Rule" id="MF_00558"/>
    </source>
</evidence>
<dbReference type="PROSITE" id="PS01217">
    <property type="entry name" value="SUCCINYL_COA_LIG_3"/>
    <property type="match status" value="1"/>
</dbReference>
<evidence type="ECO:0000256" key="1">
    <source>
        <dbReference type="ARBA" id="ARBA00009182"/>
    </source>
</evidence>
<dbReference type="GO" id="GO:0004775">
    <property type="term" value="F:succinate-CoA ligase (ADP-forming) activity"/>
    <property type="evidence" value="ECO:0007669"/>
    <property type="project" value="UniProtKB-UniRule"/>
</dbReference>
<sequence>MNVHEYQGKELFQSYGIDVGPQYLATTAAEARDAYEKLGGTVVVKAQVLVGGRGKAGGVKVAKSADETEARAKEILGLDIKGLKVEKVLIVPASDIKKEFYVGLTMDRFNKYLVLMMSAEGGVEIEQLAVDRPDAIKKFPIYPSRGIDWKALNPVLKEVFGTDDLAKQAGEHVEKLFQIYMEKDCTLVEINPFAIVDDGRLMALDAKVNFDDNGLFKHADVEEMRNPEENSQDELDAKAAGLSFVSMDGNIGCIVNGAGLAMATMDIIKLFGGEPANFLDVGGSSNPNKMVSAIKIILNNPKVDAILINIFGGITRCDDIANGLLMAMKEVDIKVPLVIRLIGTNDEEGRKILQDAGLKASTDLNEAVKSVVAAI</sequence>
<dbReference type="InterPro" id="IPR013650">
    <property type="entry name" value="ATP-grasp_succ-CoA_synth-type"/>
</dbReference>
<dbReference type="Gene3D" id="3.30.470.20">
    <property type="entry name" value="ATP-grasp fold, B domain"/>
    <property type="match status" value="1"/>
</dbReference>
<dbReference type="GO" id="GO:0042709">
    <property type="term" value="C:succinate-CoA ligase complex"/>
    <property type="evidence" value="ECO:0007669"/>
    <property type="project" value="TreeGrafter"/>
</dbReference>
<evidence type="ECO:0000259" key="9">
    <source>
        <dbReference type="PROSITE" id="PS50975"/>
    </source>
</evidence>
<dbReference type="EMBL" id="CP006939">
    <property type="protein sequence ID" value="AHC16223.1"/>
    <property type="molecule type" value="Genomic_DNA"/>
</dbReference>
<dbReference type="PROSITE" id="PS50975">
    <property type="entry name" value="ATP_GRASP"/>
    <property type="match status" value="1"/>
</dbReference>
<dbReference type="GO" id="GO:0006104">
    <property type="term" value="P:succinyl-CoA metabolic process"/>
    <property type="evidence" value="ECO:0007669"/>
    <property type="project" value="TreeGrafter"/>
</dbReference>
<dbReference type="InterPro" id="IPR013815">
    <property type="entry name" value="ATP_grasp_subdomain_1"/>
</dbReference>